<accession>A0AAN9QEJ5</accession>
<dbReference type="EMBL" id="JAYMYQ010000005">
    <property type="protein sequence ID" value="KAK7328428.1"/>
    <property type="molecule type" value="Genomic_DNA"/>
</dbReference>
<gene>
    <name evidence="1" type="ORF">VNO77_22534</name>
</gene>
<protein>
    <submittedName>
        <fullName evidence="1">Uncharacterized protein</fullName>
    </submittedName>
</protein>
<organism evidence="1 2">
    <name type="scientific">Canavalia gladiata</name>
    <name type="common">Sword bean</name>
    <name type="synonym">Dolichos gladiatus</name>
    <dbReference type="NCBI Taxonomy" id="3824"/>
    <lineage>
        <taxon>Eukaryota</taxon>
        <taxon>Viridiplantae</taxon>
        <taxon>Streptophyta</taxon>
        <taxon>Embryophyta</taxon>
        <taxon>Tracheophyta</taxon>
        <taxon>Spermatophyta</taxon>
        <taxon>Magnoliopsida</taxon>
        <taxon>eudicotyledons</taxon>
        <taxon>Gunneridae</taxon>
        <taxon>Pentapetalae</taxon>
        <taxon>rosids</taxon>
        <taxon>fabids</taxon>
        <taxon>Fabales</taxon>
        <taxon>Fabaceae</taxon>
        <taxon>Papilionoideae</taxon>
        <taxon>50 kb inversion clade</taxon>
        <taxon>NPAAA clade</taxon>
        <taxon>indigoferoid/millettioid clade</taxon>
        <taxon>Phaseoleae</taxon>
        <taxon>Canavalia</taxon>
    </lineage>
</organism>
<dbReference type="Proteomes" id="UP001367508">
    <property type="component" value="Unassembled WGS sequence"/>
</dbReference>
<proteinExistence type="predicted"/>
<keyword evidence="2" id="KW-1185">Reference proteome</keyword>
<reference evidence="1 2" key="1">
    <citation type="submission" date="2024-01" db="EMBL/GenBank/DDBJ databases">
        <title>The genomes of 5 underutilized Papilionoideae crops provide insights into root nodulation and disease resistanc.</title>
        <authorList>
            <person name="Jiang F."/>
        </authorList>
    </citation>
    <scope>NUCLEOTIDE SEQUENCE [LARGE SCALE GENOMIC DNA]</scope>
    <source>
        <strain evidence="1">LVBAO_FW01</strain>
        <tissue evidence="1">Leaves</tissue>
    </source>
</reference>
<evidence type="ECO:0000313" key="2">
    <source>
        <dbReference type="Proteomes" id="UP001367508"/>
    </source>
</evidence>
<name>A0AAN9QEJ5_CANGL</name>
<comment type="caution">
    <text evidence="1">The sequence shown here is derived from an EMBL/GenBank/DDBJ whole genome shotgun (WGS) entry which is preliminary data.</text>
</comment>
<dbReference type="AlphaFoldDB" id="A0AAN9QEJ5"/>
<evidence type="ECO:0000313" key="1">
    <source>
        <dbReference type="EMBL" id="KAK7328428.1"/>
    </source>
</evidence>
<sequence length="73" mass="8456">MIIVVVRSLRKRKVVSSILAGGFKTCNGVTLELNLSICKTYHFNFNLKRRPLSFSARFATELRPFKGRDRKRI</sequence>